<evidence type="ECO:0000256" key="6">
    <source>
        <dbReference type="ARBA" id="ARBA00022679"/>
    </source>
</evidence>
<dbReference type="GO" id="GO:0030170">
    <property type="term" value="F:pyridoxal phosphate binding"/>
    <property type="evidence" value="ECO:0007669"/>
    <property type="project" value="InterPro"/>
</dbReference>
<dbReference type="Proteomes" id="UP000753908">
    <property type="component" value="Unassembled WGS sequence"/>
</dbReference>
<dbReference type="InterPro" id="IPR015422">
    <property type="entry name" value="PyrdxlP-dep_Trfase_small"/>
</dbReference>
<comment type="caution">
    <text evidence="12">The sequence shown here is derived from an EMBL/GenBank/DDBJ whole genome shotgun (WGS) entry which is preliminary data.</text>
</comment>
<dbReference type="NCBIfam" id="TIGR01141">
    <property type="entry name" value="hisC"/>
    <property type="match status" value="1"/>
</dbReference>
<dbReference type="PANTHER" id="PTHR42885">
    <property type="entry name" value="HISTIDINOL-PHOSPHATE AMINOTRANSFERASE-RELATED"/>
    <property type="match status" value="1"/>
</dbReference>
<dbReference type="GO" id="GO:0004400">
    <property type="term" value="F:histidinol-phosphate transaminase activity"/>
    <property type="evidence" value="ECO:0007669"/>
    <property type="project" value="UniProtKB-UniRule"/>
</dbReference>
<comment type="cofactor">
    <cofactor evidence="1 9">
        <name>pyridoxal 5'-phosphate</name>
        <dbReference type="ChEBI" id="CHEBI:597326"/>
    </cofactor>
</comment>
<dbReference type="PROSITE" id="PS00599">
    <property type="entry name" value="AA_TRANSFER_CLASS_2"/>
    <property type="match status" value="1"/>
</dbReference>
<dbReference type="GO" id="GO:0000105">
    <property type="term" value="P:L-histidine biosynthetic process"/>
    <property type="evidence" value="ECO:0007669"/>
    <property type="project" value="UniProtKB-UniRule"/>
</dbReference>
<gene>
    <name evidence="9 12" type="primary">hisC</name>
    <name evidence="12" type="ORF">KME25_11650</name>
</gene>
<name>A0A951U9N2_9CYAN</name>
<accession>A0A951U9N2</accession>
<dbReference type="Gene3D" id="3.90.1150.10">
    <property type="entry name" value="Aspartate Aminotransferase, domain 1"/>
    <property type="match status" value="1"/>
</dbReference>
<evidence type="ECO:0000256" key="1">
    <source>
        <dbReference type="ARBA" id="ARBA00001933"/>
    </source>
</evidence>
<keyword evidence="7 9" id="KW-0663">Pyridoxal phosphate</keyword>
<protein>
    <recommendedName>
        <fullName evidence="9">Histidinol-phosphate aminotransferase</fullName>
        <ecNumber evidence="9">2.6.1.9</ecNumber>
    </recommendedName>
    <alternativeName>
        <fullName evidence="9">Imidazole acetol-phosphate transaminase</fullName>
    </alternativeName>
</protein>
<dbReference type="InterPro" id="IPR015424">
    <property type="entry name" value="PyrdxlP-dep_Trfase"/>
</dbReference>
<comment type="pathway">
    <text evidence="9">Amino-acid biosynthesis; L-histidine biosynthesis; L-histidine from 5-phospho-alpha-D-ribose 1-diphosphate: step 7/9.</text>
</comment>
<dbReference type="HAMAP" id="MF_01023">
    <property type="entry name" value="HisC_aminotrans_2"/>
    <property type="match status" value="1"/>
</dbReference>
<dbReference type="EMBL" id="JAHHIF010000012">
    <property type="protein sequence ID" value="MBW4545085.1"/>
    <property type="molecule type" value="Genomic_DNA"/>
</dbReference>
<evidence type="ECO:0000256" key="9">
    <source>
        <dbReference type="HAMAP-Rule" id="MF_01023"/>
    </source>
</evidence>
<evidence type="ECO:0000313" key="13">
    <source>
        <dbReference type="Proteomes" id="UP000753908"/>
    </source>
</evidence>
<comment type="catalytic activity">
    <reaction evidence="9">
        <text>L-histidinol phosphate + 2-oxoglutarate = 3-(imidazol-4-yl)-2-oxopropyl phosphate + L-glutamate</text>
        <dbReference type="Rhea" id="RHEA:23744"/>
        <dbReference type="ChEBI" id="CHEBI:16810"/>
        <dbReference type="ChEBI" id="CHEBI:29985"/>
        <dbReference type="ChEBI" id="CHEBI:57766"/>
        <dbReference type="ChEBI" id="CHEBI:57980"/>
        <dbReference type="EC" id="2.6.1.9"/>
    </reaction>
</comment>
<evidence type="ECO:0000256" key="2">
    <source>
        <dbReference type="ARBA" id="ARBA00007970"/>
    </source>
</evidence>
<feature type="region of interest" description="Disordered" evidence="10">
    <location>
        <begin position="1"/>
        <end position="21"/>
    </location>
</feature>
<feature type="modified residue" description="N6-(pyridoxal phosphate)lysine" evidence="9">
    <location>
        <position position="210"/>
    </location>
</feature>
<feature type="domain" description="Aminotransferase class I/classII large" evidence="11">
    <location>
        <begin position="25"/>
        <end position="344"/>
    </location>
</feature>
<dbReference type="SUPFAM" id="SSF53383">
    <property type="entry name" value="PLP-dependent transferases"/>
    <property type="match status" value="1"/>
</dbReference>
<dbReference type="Gene3D" id="3.40.640.10">
    <property type="entry name" value="Type I PLP-dependent aspartate aminotransferase-like (Major domain)"/>
    <property type="match status" value="1"/>
</dbReference>
<keyword evidence="6 9" id="KW-0808">Transferase</keyword>
<dbReference type="EC" id="2.6.1.9" evidence="9"/>
<reference evidence="12" key="1">
    <citation type="submission" date="2021-05" db="EMBL/GenBank/DDBJ databases">
        <authorList>
            <person name="Pietrasiak N."/>
            <person name="Ward R."/>
            <person name="Stajich J.E."/>
            <person name="Kurbessoian T."/>
        </authorList>
    </citation>
    <scope>NUCLEOTIDE SEQUENCE</scope>
    <source>
        <strain evidence="12">CPER-KK1</strain>
    </source>
</reference>
<dbReference type="InterPro" id="IPR004839">
    <property type="entry name" value="Aminotransferase_I/II_large"/>
</dbReference>
<dbReference type="AlphaFoldDB" id="A0A951U9N2"/>
<evidence type="ECO:0000256" key="5">
    <source>
        <dbReference type="ARBA" id="ARBA00022605"/>
    </source>
</evidence>
<evidence type="ECO:0000256" key="4">
    <source>
        <dbReference type="ARBA" id="ARBA00022576"/>
    </source>
</evidence>
<dbReference type="InterPro" id="IPR001917">
    <property type="entry name" value="Aminotrans_II_pyridoxalP_BS"/>
</dbReference>
<dbReference type="PANTHER" id="PTHR42885:SF2">
    <property type="entry name" value="HISTIDINOL-PHOSPHATE AMINOTRANSFERASE"/>
    <property type="match status" value="1"/>
</dbReference>
<proteinExistence type="inferred from homology"/>
<reference evidence="12" key="2">
    <citation type="journal article" date="2022" name="Microbiol. Resour. Announc.">
        <title>Metagenome Sequencing to Explore Phylogenomics of Terrestrial Cyanobacteria.</title>
        <authorList>
            <person name="Ward R.D."/>
            <person name="Stajich J.E."/>
            <person name="Johansen J.R."/>
            <person name="Huntemann M."/>
            <person name="Clum A."/>
            <person name="Foster B."/>
            <person name="Foster B."/>
            <person name="Roux S."/>
            <person name="Palaniappan K."/>
            <person name="Varghese N."/>
            <person name="Mukherjee S."/>
            <person name="Reddy T.B.K."/>
            <person name="Daum C."/>
            <person name="Copeland A."/>
            <person name="Chen I.A."/>
            <person name="Ivanova N.N."/>
            <person name="Kyrpides N.C."/>
            <person name="Shapiro N."/>
            <person name="Eloe-Fadrosh E.A."/>
            <person name="Pietrasiak N."/>
        </authorList>
    </citation>
    <scope>NUCLEOTIDE SEQUENCE</scope>
    <source>
        <strain evidence="12">CPER-KK1</strain>
    </source>
</reference>
<dbReference type="InterPro" id="IPR005861">
    <property type="entry name" value="HisP_aminotrans"/>
</dbReference>
<evidence type="ECO:0000256" key="10">
    <source>
        <dbReference type="SAM" id="MobiDB-lite"/>
    </source>
</evidence>
<keyword evidence="4 9" id="KW-0032">Aminotransferase</keyword>
<dbReference type="CDD" id="cd00609">
    <property type="entry name" value="AAT_like"/>
    <property type="match status" value="1"/>
</dbReference>
<organism evidence="12 13">
    <name type="scientific">Symplocastrum torsivum CPER-KK1</name>
    <dbReference type="NCBI Taxonomy" id="450513"/>
    <lineage>
        <taxon>Bacteria</taxon>
        <taxon>Bacillati</taxon>
        <taxon>Cyanobacteriota</taxon>
        <taxon>Cyanophyceae</taxon>
        <taxon>Oscillatoriophycideae</taxon>
        <taxon>Oscillatoriales</taxon>
        <taxon>Microcoleaceae</taxon>
        <taxon>Symplocastrum</taxon>
    </lineage>
</organism>
<sequence length="358" mass="39230">MTYFRPNINDMSGYAPGEQPPPEAKVIKLNTNENPYPPSPEALKVLQELPGELLRRYPDPMAKAFCQAASQVLGVPADWILVGNGSDDLLTMIVRACTEPRRQVVYPMPTYVLYRTLSQIQGAEFVEVPYHEDYSLPVEQLIAAQGAVTFIASPNSPSGTIVPVELLDKLARQLSGVLVVDEAYVDFAESDALELVKQHDNVIILRTLSKGYSMAGLRLGFGVANPLLLEGLIKVKDSYNVDAVASAVGAAAIADQSHKNANAEKIKASRSQMARELEKLGFYVLPSQANFLLAQSPSGNAQHLYETLKQRGILVRYFNQPRLDDKLRITIGTPEQNETLIKVLGNVLTSAMSQPNSH</sequence>
<keyword evidence="5 9" id="KW-0028">Amino-acid biosynthesis</keyword>
<evidence type="ECO:0000256" key="8">
    <source>
        <dbReference type="ARBA" id="ARBA00023102"/>
    </source>
</evidence>
<dbReference type="InterPro" id="IPR015421">
    <property type="entry name" value="PyrdxlP-dep_Trfase_major"/>
</dbReference>
<evidence type="ECO:0000259" key="11">
    <source>
        <dbReference type="Pfam" id="PF00155"/>
    </source>
</evidence>
<comment type="subunit">
    <text evidence="3 9">Homodimer.</text>
</comment>
<comment type="similarity">
    <text evidence="2 9">Belongs to the class-II pyridoxal-phosphate-dependent aminotransferase family. Histidinol-phosphate aminotransferase subfamily.</text>
</comment>
<keyword evidence="8 9" id="KW-0368">Histidine biosynthesis</keyword>
<dbReference type="Pfam" id="PF00155">
    <property type="entry name" value="Aminotran_1_2"/>
    <property type="match status" value="1"/>
</dbReference>
<evidence type="ECO:0000256" key="3">
    <source>
        <dbReference type="ARBA" id="ARBA00011738"/>
    </source>
</evidence>
<evidence type="ECO:0000313" key="12">
    <source>
        <dbReference type="EMBL" id="MBW4545085.1"/>
    </source>
</evidence>
<evidence type="ECO:0000256" key="7">
    <source>
        <dbReference type="ARBA" id="ARBA00022898"/>
    </source>
</evidence>